<evidence type="ECO:0000256" key="2">
    <source>
        <dbReference type="ARBA" id="ARBA00022552"/>
    </source>
</evidence>
<evidence type="ECO:0000313" key="11">
    <source>
        <dbReference type="Proteomes" id="UP000813462"/>
    </source>
</evidence>
<evidence type="ECO:0000256" key="5">
    <source>
        <dbReference type="ARBA" id="ARBA00023242"/>
    </source>
</evidence>
<dbReference type="PROSITE" id="PS50294">
    <property type="entry name" value="WD_REPEATS_REGION"/>
    <property type="match status" value="1"/>
</dbReference>
<dbReference type="SMART" id="SM00320">
    <property type="entry name" value="WD40"/>
    <property type="match status" value="5"/>
</dbReference>
<dbReference type="InterPro" id="IPR020472">
    <property type="entry name" value="WD40_PAC1"/>
</dbReference>
<keyword evidence="4" id="KW-0677">Repeat</keyword>
<dbReference type="Gene3D" id="1.25.40.10">
    <property type="entry name" value="Tetratricopeptide repeat domain"/>
    <property type="match status" value="1"/>
</dbReference>
<protein>
    <recommendedName>
        <fullName evidence="9">U3 small nucleolar RNA-associated protein 15 C-terminal domain-containing protein</fullName>
    </recommendedName>
</protein>
<name>A0A978UQJ9_ZIZJJ</name>
<dbReference type="PROSITE" id="PS50082">
    <property type="entry name" value="WD_REPEATS_2"/>
    <property type="match status" value="2"/>
</dbReference>
<organism evidence="10 11">
    <name type="scientific">Ziziphus jujuba var. spinosa</name>
    <dbReference type="NCBI Taxonomy" id="714518"/>
    <lineage>
        <taxon>Eukaryota</taxon>
        <taxon>Viridiplantae</taxon>
        <taxon>Streptophyta</taxon>
        <taxon>Embryophyta</taxon>
        <taxon>Tracheophyta</taxon>
        <taxon>Spermatophyta</taxon>
        <taxon>Magnoliopsida</taxon>
        <taxon>eudicotyledons</taxon>
        <taxon>Gunneridae</taxon>
        <taxon>Pentapetalae</taxon>
        <taxon>rosids</taxon>
        <taxon>fabids</taxon>
        <taxon>Rosales</taxon>
        <taxon>Rhamnaceae</taxon>
        <taxon>Paliureae</taxon>
        <taxon>Ziziphus</taxon>
    </lineage>
</organism>
<feature type="domain" description="U3 small nucleolar RNA-associated protein 15 C-terminal" evidence="9">
    <location>
        <begin position="545"/>
        <end position="686"/>
    </location>
</feature>
<evidence type="ECO:0000256" key="4">
    <source>
        <dbReference type="ARBA" id="ARBA00022737"/>
    </source>
</evidence>
<evidence type="ECO:0000256" key="3">
    <source>
        <dbReference type="ARBA" id="ARBA00022574"/>
    </source>
</evidence>
<reference evidence="10" key="1">
    <citation type="journal article" date="2021" name="Front. Plant Sci.">
        <title>Chromosome-Scale Genome Assembly for Chinese Sour Jujube and Insights Into Its Genome Evolution and Domestication Signature.</title>
        <authorList>
            <person name="Shen L.-Y."/>
            <person name="Luo H."/>
            <person name="Wang X.-L."/>
            <person name="Wang X.-M."/>
            <person name="Qiu X.-J."/>
            <person name="Liu H."/>
            <person name="Zhou S.-S."/>
            <person name="Jia K.-H."/>
            <person name="Nie S."/>
            <person name="Bao Y.-T."/>
            <person name="Zhang R.-G."/>
            <person name="Yun Q.-Z."/>
            <person name="Chai Y.-H."/>
            <person name="Lu J.-Y."/>
            <person name="Li Y."/>
            <person name="Zhao S.-W."/>
            <person name="Mao J.-F."/>
            <person name="Jia S.-G."/>
            <person name="Mao Y.-M."/>
        </authorList>
    </citation>
    <scope>NUCLEOTIDE SEQUENCE</scope>
    <source>
        <strain evidence="10">AT0</strain>
        <tissue evidence="10">Leaf</tissue>
    </source>
</reference>
<evidence type="ECO:0000259" key="9">
    <source>
        <dbReference type="Pfam" id="PF09384"/>
    </source>
</evidence>
<dbReference type="InterPro" id="IPR001680">
    <property type="entry name" value="WD40_rpt"/>
</dbReference>
<accession>A0A978UQJ9</accession>
<proteinExistence type="predicted"/>
<dbReference type="Proteomes" id="UP000813462">
    <property type="component" value="Unassembled WGS sequence"/>
</dbReference>
<dbReference type="Pfam" id="PF00400">
    <property type="entry name" value="WD40"/>
    <property type="match status" value="3"/>
</dbReference>
<dbReference type="PROSITE" id="PS51375">
    <property type="entry name" value="PPR"/>
    <property type="match status" value="1"/>
</dbReference>
<keyword evidence="3 6" id="KW-0853">WD repeat</keyword>
<sequence length="693" mass="77460">MKHLISHSLHSTPLALQSLRWFSSNKLQFQWKSKTNVIITNPVLLVMESCTTMLQLKQIQAHMTRTGLITHTFPASRVLAFCALAGAGDIQYAHTFFTQIEKPNTYIWNTMIRGYSIAQIPSMAVSFFRQMIRERVEMDSLSFVFALKACDQFPGILEDPFTPAPSMAEPQPSKTFPVKPKLKPKPRTPKQTPESKYWSSFKSQQIPNLISSITSLTYSPSSSHPFAATHSASLTLFSSQTFSPTATISSFSDVVSSASFRCDGLLIAASDLSGLVQVFDVKSRNPLRKLRSHTRPVRFVKYPVADKLHLISGGDDALVKYWDVAGETPISQLQGHKDYVRCGDCSPVSLEMFVTGSYDHTVKLWDVRVTDSRSVMEVNHGSPVEDVIFLPSGGLIATAGGNSVKIWDVIGGGKMVYTMESHNKTVTSLCVGKIGKDSGEESQQYRIMSVALDGYMKVFDYAKMKITHSMRFPAPLMSVAFSPDCRTRVIGTSNGIIYGGKRKTKEEAVESNLGDLMGLGSVEEPQRRVLRPSYFRYFHRGQGEKPTEGDYLVMKPKKVKLAEHDKLLKKFMHKEALVSVLGSKNPEKVVAVMEELVARRKLLKCVSNLDIEELGLLLVFLHKHSTIPRYSAMLMGLTKKVLEIRDEDIRGSDALKFHIRNLKRSVDEEVKIQQSLLEIQGIISPLLRVAGRR</sequence>
<dbReference type="AlphaFoldDB" id="A0A978UQJ9"/>
<evidence type="ECO:0000313" key="10">
    <source>
        <dbReference type="EMBL" id="KAH7517149.1"/>
    </source>
</evidence>
<keyword evidence="2" id="KW-0698">rRNA processing</keyword>
<feature type="repeat" description="WD" evidence="6">
    <location>
        <begin position="333"/>
        <end position="375"/>
    </location>
</feature>
<dbReference type="GO" id="GO:0006364">
    <property type="term" value="P:rRNA processing"/>
    <property type="evidence" value="ECO:0007669"/>
    <property type="project" value="UniProtKB-KW"/>
</dbReference>
<feature type="repeat" description="WD" evidence="6">
    <location>
        <begin position="290"/>
        <end position="332"/>
    </location>
</feature>
<dbReference type="CDD" id="cd00200">
    <property type="entry name" value="WD40"/>
    <property type="match status" value="1"/>
</dbReference>
<dbReference type="FunFam" id="2.130.10.10:FF:001192">
    <property type="entry name" value="Protein SLOW WALKER 1"/>
    <property type="match status" value="1"/>
</dbReference>
<evidence type="ECO:0000256" key="8">
    <source>
        <dbReference type="SAM" id="MobiDB-lite"/>
    </source>
</evidence>
<dbReference type="PANTHER" id="PTHR19924:SF26">
    <property type="entry name" value="U3 SMALL NUCLEOLAR RNA-ASSOCIATED PROTEIN 15 HOMOLOG"/>
    <property type="match status" value="1"/>
</dbReference>
<comment type="subcellular location">
    <subcellularLocation>
        <location evidence="1">Nucleus</location>
        <location evidence="1">Nucleolus</location>
    </subcellularLocation>
</comment>
<feature type="region of interest" description="Disordered" evidence="8">
    <location>
        <begin position="161"/>
        <end position="196"/>
    </location>
</feature>
<dbReference type="InterPro" id="IPR018983">
    <property type="entry name" value="U3_snoRNA-assocProt_15_C"/>
</dbReference>
<dbReference type="InterPro" id="IPR015943">
    <property type="entry name" value="WD40/YVTN_repeat-like_dom_sf"/>
</dbReference>
<dbReference type="PANTHER" id="PTHR19924">
    <property type="entry name" value="UTP15 U3 SMALL NUCLEOLAR RNA-ASSOCIATED PROTEIN 15 FAMILY MEMBER"/>
    <property type="match status" value="1"/>
</dbReference>
<dbReference type="InterPro" id="IPR036322">
    <property type="entry name" value="WD40_repeat_dom_sf"/>
</dbReference>
<dbReference type="GO" id="GO:0005730">
    <property type="term" value="C:nucleolus"/>
    <property type="evidence" value="ECO:0007669"/>
    <property type="project" value="UniProtKB-SubCell"/>
</dbReference>
<feature type="repeat" description="PPR" evidence="7">
    <location>
        <begin position="104"/>
        <end position="138"/>
    </location>
</feature>
<evidence type="ECO:0000256" key="7">
    <source>
        <dbReference type="PROSITE-ProRule" id="PRU00708"/>
    </source>
</evidence>
<evidence type="ECO:0000256" key="1">
    <source>
        <dbReference type="ARBA" id="ARBA00004604"/>
    </source>
</evidence>
<dbReference type="InterPro" id="IPR011990">
    <property type="entry name" value="TPR-like_helical_dom_sf"/>
</dbReference>
<dbReference type="PRINTS" id="PR00320">
    <property type="entry name" value="GPROTEINBRPT"/>
</dbReference>
<keyword evidence="5" id="KW-0539">Nucleus</keyword>
<evidence type="ECO:0000256" key="6">
    <source>
        <dbReference type="PROSITE-ProRule" id="PRU00221"/>
    </source>
</evidence>
<dbReference type="FunFam" id="2.130.10.10:FF:002007">
    <property type="entry name" value="Protein SLOW WALKER 1"/>
    <property type="match status" value="1"/>
</dbReference>
<comment type="caution">
    <text evidence="10">The sequence shown here is derived from an EMBL/GenBank/DDBJ whole genome shotgun (WGS) entry which is preliminary data.</text>
</comment>
<dbReference type="Gene3D" id="2.130.10.10">
    <property type="entry name" value="YVTN repeat-like/Quinoprotein amine dehydrogenase"/>
    <property type="match status" value="2"/>
</dbReference>
<dbReference type="GO" id="GO:0045943">
    <property type="term" value="P:positive regulation of transcription by RNA polymerase I"/>
    <property type="evidence" value="ECO:0007669"/>
    <property type="project" value="TreeGrafter"/>
</dbReference>
<dbReference type="NCBIfam" id="TIGR00756">
    <property type="entry name" value="PPR"/>
    <property type="match status" value="1"/>
</dbReference>
<dbReference type="Pfam" id="PF09384">
    <property type="entry name" value="UTP15_C"/>
    <property type="match status" value="1"/>
</dbReference>
<gene>
    <name evidence="10" type="ORF">FEM48_Zijuj09G0031700</name>
</gene>
<dbReference type="EMBL" id="JAEACU010000009">
    <property type="protein sequence ID" value="KAH7517149.1"/>
    <property type="molecule type" value="Genomic_DNA"/>
</dbReference>
<dbReference type="InterPro" id="IPR002885">
    <property type="entry name" value="PPR_rpt"/>
</dbReference>
<dbReference type="SUPFAM" id="SSF50978">
    <property type="entry name" value="WD40 repeat-like"/>
    <property type="match status" value="1"/>
</dbReference>